<feature type="compositionally biased region" description="Basic and acidic residues" evidence="1">
    <location>
        <begin position="45"/>
        <end position="61"/>
    </location>
</feature>
<reference evidence="3" key="1">
    <citation type="submission" date="2020-02" db="EMBL/GenBank/DDBJ databases">
        <authorList>
            <person name="Meier V. D."/>
        </authorList>
    </citation>
    <scope>NUCLEOTIDE SEQUENCE</scope>
    <source>
        <strain evidence="3">AVDCRST_MAG53</strain>
    </source>
</reference>
<feature type="compositionally biased region" description="Basic residues" evidence="1">
    <location>
        <begin position="35"/>
        <end position="44"/>
    </location>
</feature>
<sequence length="61" mass="6664">MKRSPASLVAIGTATAPSVAIAVPVLYGAPAPSSRRLHGRRLDRRHRDVNPRPHSDDRRLS</sequence>
<feature type="region of interest" description="Disordered" evidence="1">
    <location>
        <begin position="30"/>
        <end position="61"/>
    </location>
</feature>
<gene>
    <name evidence="3" type="ORF">AVDCRST_MAG53-2900</name>
</gene>
<organism evidence="3">
    <name type="scientific">uncultured Solirubrobacteraceae bacterium</name>
    <dbReference type="NCBI Taxonomy" id="1162706"/>
    <lineage>
        <taxon>Bacteria</taxon>
        <taxon>Bacillati</taxon>
        <taxon>Actinomycetota</taxon>
        <taxon>Thermoleophilia</taxon>
        <taxon>Solirubrobacterales</taxon>
        <taxon>Solirubrobacteraceae</taxon>
        <taxon>environmental samples</taxon>
    </lineage>
</organism>
<feature type="signal peptide" evidence="2">
    <location>
        <begin position="1"/>
        <end position="22"/>
    </location>
</feature>
<keyword evidence="2" id="KW-0732">Signal</keyword>
<evidence type="ECO:0000313" key="3">
    <source>
        <dbReference type="EMBL" id="CAA9513310.1"/>
    </source>
</evidence>
<protein>
    <submittedName>
        <fullName evidence="3">Uncharacterized protein</fullName>
    </submittedName>
</protein>
<dbReference type="AlphaFoldDB" id="A0A6J4T4N4"/>
<name>A0A6J4T4N4_9ACTN</name>
<accession>A0A6J4T4N4</accession>
<dbReference type="EMBL" id="CADCVR010000087">
    <property type="protein sequence ID" value="CAA9513310.1"/>
    <property type="molecule type" value="Genomic_DNA"/>
</dbReference>
<proteinExistence type="predicted"/>
<feature type="chain" id="PRO_5026910988" evidence="2">
    <location>
        <begin position="23"/>
        <end position="61"/>
    </location>
</feature>
<evidence type="ECO:0000256" key="2">
    <source>
        <dbReference type="SAM" id="SignalP"/>
    </source>
</evidence>
<evidence type="ECO:0000256" key="1">
    <source>
        <dbReference type="SAM" id="MobiDB-lite"/>
    </source>
</evidence>